<dbReference type="GO" id="GO:0015833">
    <property type="term" value="P:peptide transport"/>
    <property type="evidence" value="ECO:0007669"/>
    <property type="project" value="TreeGrafter"/>
</dbReference>
<comment type="similarity">
    <text evidence="1">Belongs to the bacterial solute-binding protein 5 family.</text>
</comment>
<dbReference type="PANTHER" id="PTHR30290">
    <property type="entry name" value="PERIPLASMIC BINDING COMPONENT OF ABC TRANSPORTER"/>
    <property type="match status" value="1"/>
</dbReference>
<dbReference type="GO" id="GO:0042597">
    <property type="term" value="C:periplasmic space"/>
    <property type="evidence" value="ECO:0007669"/>
    <property type="project" value="UniProtKB-ARBA"/>
</dbReference>
<keyword evidence="3 5" id="KW-0732">Signal</keyword>
<evidence type="ECO:0000256" key="5">
    <source>
        <dbReference type="SAM" id="SignalP"/>
    </source>
</evidence>
<feature type="chain" id="PRO_5016244970" evidence="5">
    <location>
        <begin position="21"/>
        <end position="607"/>
    </location>
</feature>
<dbReference type="SUPFAM" id="SSF53850">
    <property type="entry name" value="Periplasmic binding protein-like II"/>
    <property type="match status" value="1"/>
</dbReference>
<evidence type="ECO:0000256" key="4">
    <source>
        <dbReference type="SAM" id="MobiDB-lite"/>
    </source>
</evidence>
<dbReference type="PROSITE" id="PS51257">
    <property type="entry name" value="PROKAR_LIPOPROTEIN"/>
    <property type="match status" value="1"/>
</dbReference>
<evidence type="ECO:0000313" key="8">
    <source>
        <dbReference type="Proteomes" id="UP000248214"/>
    </source>
</evidence>
<dbReference type="Pfam" id="PF00496">
    <property type="entry name" value="SBP_bac_5"/>
    <property type="match status" value="1"/>
</dbReference>
<sequence>MKKSTWLISVLLLSSSMALAACGDNNAEGPDNDETDGQEAINEQNNNESNEDGNNNGNDNENNEPAGEAQSGGTITAGMYSAPDHQFNPLFYTTAYDANILDLTFESLVKQDENLEFIPSLAHDWEFNDEFTELTYYLEEDVTWHDGEPFTADDVVFTYTSIADPDYVSAGGVRTNYASTLLGYEDYVAGDADTLEGVEAIDDHTVQFTFTDPNIKALADTSFYIVAEHILGDIPVGEMAEHSSAYTADEIIGTGPFNLTDYQEGEQYILDSYEDYWQGAPYLDSVVWQVVDEAIMTGMLQNDELHLLNRPGGVPAADADDVEAMENVEILEMQDLGYQYMAFKHHHGPNDSLLDKDTWVPNEKVQDVELRRAIAHAINREGFVDGLMYGAGQVMHATFPEASWAYNEDAPIKYDYDVDRANEILDEAGYEWDGDFRTNPEGGEFTLNLDYPTGNEIRERVAPIIQENLQEVGIQVNLNSPREASAHFDRVEENDTEMDMFLAGWSLASGDPDPSGYFLSTAAYNYPRYDDETFDQLMLEAITAPDAFDQDYREEKYNEWSEYFSEQLPVIPLYSQNVIYAHNANLHGITFKTHQILDDAHLWWLEQ</sequence>
<dbReference type="GO" id="GO:0043190">
    <property type="term" value="C:ATP-binding cassette (ABC) transporter complex"/>
    <property type="evidence" value="ECO:0007669"/>
    <property type="project" value="InterPro"/>
</dbReference>
<feature type="region of interest" description="Disordered" evidence="4">
    <location>
        <begin position="24"/>
        <end position="77"/>
    </location>
</feature>
<dbReference type="GO" id="GO:1904680">
    <property type="term" value="F:peptide transmembrane transporter activity"/>
    <property type="evidence" value="ECO:0007669"/>
    <property type="project" value="TreeGrafter"/>
</dbReference>
<keyword evidence="2" id="KW-0813">Transport</keyword>
<proteinExistence type="inferred from homology"/>
<protein>
    <submittedName>
        <fullName evidence="7">Peptide ABC transporter substrate-binding protein</fullName>
    </submittedName>
</protein>
<feature type="signal peptide" evidence="5">
    <location>
        <begin position="1"/>
        <end position="20"/>
    </location>
</feature>
<dbReference type="Gene3D" id="3.10.105.10">
    <property type="entry name" value="Dipeptide-binding Protein, Domain 3"/>
    <property type="match status" value="1"/>
</dbReference>
<dbReference type="OrthoDB" id="9796817at2"/>
<dbReference type="Proteomes" id="UP000248214">
    <property type="component" value="Unassembled WGS sequence"/>
</dbReference>
<dbReference type="AlphaFoldDB" id="A0A323TJ40"/>
<dbReference type="Gene3D" id="3.90.76.10">
    <property type="entry name" value="Dipeptide-binding Protein, Domain 1"/>
    <property type="match status" value="1"/>
</dbReference>
<feature type="domain" description="Solute-binding protein family 5" evidence="6">
    <location>
        <begin position="116"/>
        <end position="521"/>
    </location>
</feature>
<evidence type="ECO:0000313" key="7">
    <source>
        <dbReference type="EMBL" id="PYZ95112.1"/>
    </source>
</evidence>
<keyword evidence="8" id="KW-1185">Reference proteome</keyword>
<evidence type="ECO:0000256" key="3">
    <source>
        <dbReference type="ARBA" id="ARBA00022729"/>
    </source>
</evidence>
<dbReference type="EMBL" id="PDOD01000001">
    <property type="protein sequence ID" value="PYZ95112.1"/>
    <property type="molecule type" value="Genomic_DNA"/>
</dbReference>
<dbReference type="PIRSF" id="PIRSF002741">
    <property type="entry name" value="MppA"/>
    <property type="match status" value="1"/>
</dbReference>
<organism evidence="7 8">
    <name type="scientific">Salipaludibacillus keqinensis</name>
    <dbReference type="NCBI Taxonomy" id="2045207"/>
    <lineage>
        <taxon>Bacteria</taxon>
        <taxon>Bacillati</taxon>
        <taxon>Bacillota</taxon>
        <taxon>Bacilli</taxon>
        <taxon>Bacillales</taxon>
        <taxon>Bacillaceae</taxon>
    </lineage>
</organism>
<reference evidence="7 8" key="1">
    <citation type="submission" date="2017-10" db="EMBL/GenBank/DDBJ databases">
        <title>Bacillus sp. nov., a halophilic bacterium isolated from a Keqin Lake.</title>
        <authorList>
            <person name="Wang H."/>
        </authorList>
    </citation>
    <scope>NUCLEOTIDE SEQUENCE [LARGE SCALE GENOMIC DNA]</scope>
    <source>
        <strain evidence="7 8">KQ-12</strain>
    </source>
</reference>
<feature type="compositionally biased region" description="Low complexity" evidence="4">
    <location>
        <begin position="42"/>
        <end position="64"/>
    </location>
</feature>
<dbReference type="InterPro" id="IPR030678">
    <property type="entry name" value="Peptide/Ni-bd"/>
</dbReference>
<dbReference type="PANTHER" id="PTHR30290:SF9">
    <property type="entry name" value="OLIGOPEPTIDE-BINDING PROTEIN APPA"/>
    <property type="match status" value="1"/>
</dbReference>
<evidence type="ECO:0000256" key="2">
    <source>
        <dbReference type="ARBA" id="ARBA00022448"/>
    </source>
</evidence>
<name>A0A323TJ40_9BACI</name>
<dbReference type="Gene3D" id="3.40.190.10">
    <property type="entry name" value="Periplasmic binding protein-like II"/>
    <property type="match status" value="1"/>
</dbReference>
<dbReference type="InterPro" id="IPR000914">
    <property type="entry name" value="SBP_5_dom"/>
</dbReference>
<dbReference type="InterPro" id="IPR039424">
    <property type="entry name" value="SBP_5"/>
</dbReference>
<comment type="caution">
    <text evidence="7">The sequence shown here is derived from an EMBL/GenBank/DDBJ whole genome shotgun (WGS) entry which is preliminary data.</text>
</comment>
<evidence type="ECO:0000256" key="1">
    <source>
        <dbReference type="ARBA" id="ARBA00005695"/>
    </source>
</evidence>
<gene>
    <name evidence="7" type="ORF">CR194_06245</name>
</gene>
<evidence type="ECO:0000259" key="6">
    <source>
        <dbReference type="Pfam" id="PF00496"/>
    </source>
</evidence>
<accession>A0A323TJ40</accession>
<dbReference type="RefSeq" id="WP_110608747.1">
    <property type="nucleotide sequence ID" value="NZ_PDOD01000001.1"/>
</dbReference>